<dbReference type="VEuPathDB" id="VectorBase:HLOH_055314"/>
<evidence type="ECO:0000259" key="1">
    <source>
        <dbReference type="Pfam" id="PF05649"/>
    </source>
</evidence>
<dbReference type="OrthoDB" id="6506263at2759"/>
<keyword evidence="3" id="KW-1185">Reference proteome</keyword>
<comment type="caution">
    <text evidence="2">The sequence shown here is derived from an EMBL/GenBank/DDBJ whole genome shotgun (WGS) entry which is preliminary data.</text>
</comment>
<reference evidence="2 3" key="1">
    <citation type="journal article" date="2020" name="Cell">
        <title>Large-Scale Comparative Analyses of Tick Genomes Elucidate Their Genetic Diversity and Vector Capacities.</title>
        <authorList>
            <consortium name="Tick Genome and Microbiome Consortium (TIGMIC)"/>
            <person name="Jia N."/>
            <person name="Wang J."/>
            <person name="Shi W."/>
            <person name="Du L."/>
            <person name="Sun Y."/>
            <person name="Zhan W."/>
            <person name="Jiang J.F."/>
            <person name="Wang Q."/>
            <person name="Zhang B."/>
            <person name="Ji P."/>
            <person name="Bell-Sakyi L."/>
            <person name="Cui X.M."/>
            <person name="Yuan T.T."/>
            <person name="Jiang B.G."/>
            <person name="Yang W.F."/>
            <person name="Lam T.T."/>
            <person name="Chang Q.C."/>
            <person name="Ding S.J."/>
            <person name="Wang X.J."/>
            <person name="Zhu J.G."/>
            <person name="Ruan X.D."/>
            <person name="Zhao L."/>
            <person name="Wei J.T."/>
            <person name="Ye R.Z."/>
            <person name="Que T.C."/>
            <person name="Du C.H."/>
            <person name="Zhou Y.H."/>
            <person name="Cheng J.X."/>
            <person name="Dai P.F."/>
            <person name="Guo W.B."/>
            <person name="Han X.H."/>
            <person name="Huang E.J."/>
            <person name="Li L.F."/>
            <person name="Wei W."/>
            <person name="Gao Y.C."/>
            <person name="Liu J.Z."/>
            <person name="Shao H.Z."/>
            <person name="Wang X."/>
            <person name="Wang C.C."/>
            <person name="Yang T.C."/>
            <person name="Huo Q.B."/>
            <person name="Li W."/>
            <person name="Chen H.Y."/>
            <person name="Chen S.E."/>
            <person name="Zhou L.G."/>
            <person name="Ni X.B."/>
            <person name="Tian J.H."/>
            <person name="Sheng Y."/>
            <person name="Liu T."/>
            <person name="Pan Y.S."/>
            <person name="Xia L.Y."/>
            <person name="Li J."/>
            <person name="Zhao F."/>
            <person name="Cao W.C."/>
        </authorList>
    </citation>
    <scope>NUCLEOTIDE SEQUENCE [LARGE SCALE GENOMIC DNA]</scope>
    <source>
        <strain evidence="2">HaeL-2018</strain>
    </source>
</reference>
<dbReference type="Pfam" id="PF05649">
    <property type="entry name" value="Peptidase_M13_N"/>
    <property type="match status" value="1"/>
</dbReference>
<evidence type="ECO:0000313" key="2">
    <source>
        <dbReference type="EMBL" id="KAH9368235.1"/>
    </source>
</evidence>
<name>A0A9J6FZT1_HAELO</name>
<sequence>MWVHEKCKTPNNRLNDTDTLLAWRKILATLGLSDWPCESFTGDVVKLASDADRHLMLHTLFTVNVLRNNSDGIWPRISLQPPTTYLKRYTTWAGPNTKGSYESVIARAMRLHCNNRTAVRNAKQIFRLEGMLESLSYVNTSMMAEFAIKQMTRIQALITNAHWDWVRYFLFLFGNKTITGSTMVFIEDPAFFARFPLLFDDRDYGTTIANYVGFKTMVTLSAFLPSDYRFLNELDPGYDIMLADSKIVDSKLVTLHPSSGENVPVRCGHRV</sequence>
<protein>
    <recommendedName>
        <fullName evidence="1">Peptidase M13 N-terminal domain-containing protein</fullName>
    </recommendedName>
</protein>
<proteinExistence type="predicted"/>
<dbReference type="GO" id="GO:0006508">
    <property type="term" value="P:proteolysis"/>
    <property type="evidence" value="ECO:0007669"/>
    <property type="project" value="InterPro"/>
</dbReference>
<evidence type="ECO:0000313" key="3">
    <source>
        <dbReference type="Proteomes" id="UP000821853"/>
    </source>
</evidence>
<feature type="domain" description="Peptidase M13 N-terminal" evidence="1">
    <location>
        <begin position="24"/>
        <end position="230"/>
    </location>
</feature>
<dbReference type="SUPFAM" id="SSF55486">
    <property type="entry name" value="Metalloproteases ('zincins'), catalytic domain"/>
    <property type="match status" value="1"/>
</dbReference>
<accession>A0A9J6FZT1</accession>
<dbReference type="AlphaFoldDB" id="A0A9J6FZT1"/>
<organism evidence="2 3">
    <name type="scientific">Haemaphysalis longicornis</name>
    <name type="common">Bush tick</name>
    <dbReference type="NCBI Taxonomy" id="44386"/>
    <lineage>
        <taxon>Eukaryota</taxon>
        <taxon>Metazoa</taxon>
        <taxon>Ecdysozoa</taxon>
        <taxon>Arthropoda</taxon>
        <taxon>Chelicerata</taxon>
        <taxon>Arachnida</taxon>
        <taxon>Acari</taxon>
        <taxon>Parasitiformes</taxon>
        <taxon>Ixodida</taxon>
        <taxon>Ixodoidea</taxon>
        <taxon>Ixodidae</taxon>
        <taxon>Haemaphysalinae</taxon>
        <taxon>Haemaphysalis</taxon>
    </lineage>
</organism>
<dbReference type="Proteomes" id="UP000821853">
    <property type="component" value="Chromosome 2"/>
</dbReference>
<dbReference type="EMBL" id="JABSTR010000004">
    <property type="protein sequence ID" value="KAH9368235.1"/>
    <property type="molecule type" value="Genomic_DNA"/>
</dbReference>
<dbReference type="InterPro" id="IPR008753">
    <property type="entry name" value="Peptidase_M13_N"/>
</dbReference>
<dbReference type="InterPro" id="IPR042089">
    <property type="entry name" value="Peptidase_M13_dom_2"/>
</dbReference>
<dbReference type="Gene3D" id="1.10.1380.10">
    <property type="entry name" value="Neutral endopeptidase , domain2"/>
    <property type="match status" value="1"/>
</dbReference>
<gene>
    <name evidence="2" type="ORF">HPB48_011555</name>
</gene>